<feature type="region of interest" description="Disordered" evidence="1">
    <location>
        <begin position="1"/>
        <end position="27"/>
    </location>
</feature>
<keyword evidence="2" id="KW-0472">Membrane</keyword>
<feature type="transmembrane region" description="Helical" evidence="2">
    <location>
        <begin position="97"/>
        <end position="117"/>
    </location>
</feature>
<evidence type="ECO:0000313" key="4">
    <source>
        <dbReference type="Proteomes" id="UP000075886"/>
    </source>
</evidence>
<evidence type="ECO:0000256" key="1">
    <source>
        <dbReference type="SAM" id="MobiDB-lite"/>
    </source>
</evidence>
<sequence>MASASNFSVRPPARSERRKSDRTDRTARSIFGTSCAKTVHNGVAGPRIRMPVTDAKFAPAPKCVRADNPRGKAIVAVVDVVAMVITTTVVIELDAGLILSTVVMTGTLPLGLGIAGSDSDYISTFRRLRMFQPFVRVPRTDTVSGGSRSNGPNSERLHFVSISSGRLASTAHNYLDRWNGNTTIIDINTSNGGIVVAHGIGDCFFCFSQLLSCISSTLFSTLRHGNVVLAFDGNVVLTPLGSSAVVCTTTCGLTTARLPHCSCTAGTTSIASTAGDGFVSIATIGARSTIRLPLYDG</sequence>
<feature type="transmembrane region" description="Helical" evidence="2">
    <location>
        <begin position="73"/>
        <end position="91"/>
    </location>
</feature>
<evidence type="ECO:0000313" key="3">
    <source>
        <dbReference type="EnsemblMetazoa" id="AFAF010521-PA"/>
    </source>
</evidence>
<evidence type="ECO:0000256" key="2">
    <source>
        <dbReference type="SAM" id="Phobius"/>
    </source>
</evidence>
<dbReference type="Proteomes" id="UP000075886">
    <property type="component" value="Unassembled WGS sequence"/>
</dbReference>
<reference evidence="3" key="2">
    <citation type="submission" date="2020-05" db="UniProtKB">
        <authorList>
            <consortium name="EnsemblMetazoa"/>
        </authorList>
    </citation>
    <scope>IDENTIFICATION</scope>
    <source>
        <strain evidence="3">FAR1</strain>
    </source>
</reference>
<keyword evidence="4" id="KW-1185">Reference proteome</keyword>
<dbReference type="AlphaFoldDB" id="A0A182QHY1"/>
<feature type="compositionally biased region" description="Basic and acidic residues" evidence="1">
    <location>
        <begin position="13"/>
        <end position="27"/>
    </location>
</feature>
<keyword evidence="2" id="KW-0812">Transmembrane</keyword>
<dbReference type="VEuPathDB" id="VectorBase:AFAF010521"/>
<organism evidence="3 4">
    <name type="scientific">Anopheles farauti</name>
    <dbReference type="NCBI Taxonomy" id="69004"/>
    <lineage>
        <taxon>Eukaryota</taxon>
        <taxon>Metazoa</taxon>
        <taxon>Ecdysozoa</taxon>
        <taxon>Arthropoda</taxon>
        <taxon>Hexapoda</taxon>
        <taxon>Insecta</taxon>
        <taxon>Pterygota</taxon>
        <taxon>Neoptera</taxon>
        <taxon>Endopterygota</taxon>
        <taxon>Diptera</taxon>
        <taxon>Nematocera</taxon>
        <taxon>Culicoidea</taxon>
        <taxon>Culicidae</taxon>
        <taxon>Anophelinae</taxon>
        <taxon>Anopheles</taxon>
    </lineage>
</organism>
<proteinExistence type="predicted"/>
<protein>
    <submittedName>
        <fullName evidence="3">Uncharacterized protein</fullName>
    </submittedName>
</protein>
<dbReference type="EnsemblMetazoa" id="AFAF010521-RA">
    <property type="protein sequence ID" value="AFAF010521-PA"/>
    <property type="gene ID" value="AFAF010521"/>
</dbReference>
<reference evidence="4" key="1">
    <citation type="submission" date="2014-01" db="EMBL/GenBank/DDBJ databases">
        <title>The Genome Sequence of Anopheles farauti FAR1 (V2).</title>
        <authorList>
            <consortium name="The Broad Institute Genomics Platform"/>
            <person name="Neafsey D.E."/>
            <person name="Besansky N."/>
            <person name="Howell P."/>
            <person name="Walton C."/>
            <person name="Young S.K."/>
            <person name="Zeng Q."/>
            <person name="Gargeya S."/>
            <person name="Fitzgerald M."/>
            <person name="Haas B."/>
            <person name="Abouelleil A."/>
            <person name="Allen A.W."/>
            <person name="Alvarado L."/>
            <person name="Arachchi H.M."/>
            <person name="Berlin A.M."/>
            <person name="Chapman S.B."/>
            <person name="Gainer-Dewar J."/>
            <person name="Goldberg J."/>
            <person name="Griggs A."/>
            <person name="Gujja S."/>
            <person name="Hansen M."/>
            <person name="Howarth C."/>
            <person name="Imamovic A."/>
            <person name="Ireland A."/>
            <person name="Larimer J."/>
            <person name="McCowan C."/>
            <person name="Murphy C."/>
            <person name="Pearson M."/>
            <person name="Poon T.W."/>
            <person name="Priest M."/>
            <person name="Roberts A."/>
            <person name="Saif S."/>
            <person name="Shea T."/>
            <person name="Sisk P."/>
            <person name="Sykes S."/>
            <person name="Wortman J."/>
            <person name="Nusbaum C."/>
            <person name="Birren B."/>
        </authorList>
    </citation>
    <scope>NUCLEOTIDE SEQUENCE [LARGE SCALE GENOMIC DNA]</scope>
    <source>
        <strain evidence="4">FAR1</strain>
    </source>
</reference>
<dbReference type="EMBL" id="AXCN02000243">
    <property type="status" value="NOT_ANNOTATED_CDS"/>
    <property type="molecule type" value="Genomic_DNA"/>
</dbReference>
<keyword evidence="2" id="KW-1133">Transmembrane helix</keyword>
<accession>A0A182QHY1</accession>
<name>A0A182QHY1_9DIPT</name>